<dbReference type="GO" id="GO:0003723">
    <property type="term" value="F:RNA binding"/>
    <property type="evidence" value="ECO:0007669"/>
    <property type="project" value="TreeGrafter"/>
</dbReference>
<protein>
    <submittedName>
        <fullName evidence="2">Activator of basal transcription 1</fullName>
    </submittedName>
</protein>
<feature type="region of interest" description="Disordered" evidence="1">
    <location>
        <begin position="1"/>
        <end position="60"/>
    </location>
</feature>
<dbReference type="EMBL" id="JI177046">
    <property type="protein sequence ID" value="ADY47683.1"/>
    <property type="molecule type" value="mRNA"/>
</dbReference>
<evidence type="ECO:0000256" key="1">
    <source>
        <dbReference type="SAM" id="MobiDB-lite"/>
    </source>
</evidence>
<reference evidence="2" key="1">
    <citation type="journal article" date="2011" name="Genome Res.">
        <title>Deep small RNA sequencing from the nematode Ascaris reveals conservation, functional diversification, and novel developmental profiles.</title>
        <authorList>
            <person name="Wang J."/>
            <person name="Czech B."/>
            <person name="Crunk A."/>
            <person name="Wallace A."/>
            <person name="Mitreva M."/>
            <person name="Hannon G.J."/>
            <person name="Davis R.E."/>
        </authorList>
    </citation>
    <scope>NUCLEOTIDE SEQUENCE</scope>
</reference>
<dbReference type="GO" id="GO:0000480">
    <property type="term" value="P:endonucleolytic cleavage in 5'-ETS of tricistronic rRNA transcript (SSU-rRNA, 5.8S rRNA, LSU-rRNA)"/>
    <property type="evidence" value="ECO:0007669"/>
    <property type="project" value="TreeGrafter"/>
</dbReference>
<feature type="compositionally biased region" description="Polar residues" evidence="1">
    <location>
        <begin position="1"/>
        <end position="12"/>
    </location>
</feature>
<organism evidence="2">
    <name type="scientific">Ascaris suum</name>
    <name type="common">Pig roundworm</name>
    <name type="synonym">Ascaris lumbricoides</name>
    <dbReference type="NCBI Taxonomy" id="6253"/>
    <lineage>
        <taxon>Eukaryota</taxon>
        <taxon>Metazoa</taxon>
        <taxon>Ecdysozoa</taxon>
        <taxon>Nematoda</taxon>
        <taxon>Chromadorea</taxon>
        <taxon>Rhabditida</taxon>
        <taxon>Spirurina</taxon>
        <taxon>Ascaridomorpha</taxon>
        <taxon>Ascaridoidea</taxon>
        <taxon>Ascarididae</taxon>
        <taxon>Ascaris</taxon>
    </lineage>
</organism>
<name>F1LC29_ASCSU</name>
<accession>F1LC29</accession>
<proteinExistence type="evidence at transcript level"/>
<sequence>MPNTMSVTSVTSERLRKTKNGGVANKLPHQVLRRNERERKRVQQAEKRRNASNAKGKRRKRFTEGWVEFKDKSLAKRVAASLNNTAVGGKRRSAARETLWTMKYLSRFKWTHLKEQLTYEHKVEQQRMRAEISQAKRQANFFAEQVEKGEQLRKLEEKVLKKGGVWEKFQRQVQQRTVVRKNAKREKTSSASDEQLMKMIFAE</sequence>
<dbReference type="GO" id="GO:0000472">
    <property type="term" value="P:endonucleolytic cleavage to generate mature 5'-end of SSU-rRNA from (SSU-rRNA, 5.8S rRNA, LSU-rRNA)"/>
    <property type="evidence" value="ECO:0007669"/>
    <property type="project" value="TreeGrafter"/>
</dbReference>
<dbReference type="AlphaFoldDB" id="F1LC29"/>
<feature type="compositionally biased region" description="Basic and acidic residues" evidence="1">
    <location>
        <begin position="33"/>
        <end position="49"/>
    </location>
</feature>
<dbReference type="GO" id="GO:0034462">
    <property type="term" value="P:small-subunit processome assembly"/>
    <property type="evidence" value="ECO:0007669"/>
    <property type="project" value="TreeGrafter"/>
</dbReference>
<dbReference type="GO" id="GO:0005730">
    <property type="term" value="C:nucleolus"/>
    <property type="evidence" value="ECO:0007669"/>
    <property type="project" value="TreeGrafter"/>
</dbReference>
<evidence type="ECO:0000313" key="2">
    <source>
        <dbReference type="EMBL" id="ADY47683.1"/>
    </source>
</evidence>
<dbReference type="GO" id="GO:0000447">
    <property type="term" value="P:endonucleolytic cleavage in ITS1 to separate SSU-rRNA from 5.8S rRNA and LSU-rRNA from tricistronic rRNA transcript (SSU-rRNA, 5.8S rRNA, LSU-rRNA)"/>
    <property type="evidence" value="ECO:0007669"/>
    <property type="project" value="TreeGrafter"/>
</dbReference>
<dbReference type="PANTHER" id="PTHR12311">
    <property type="entry name" value="ACTIVATOR OF BASAL TRANSCRIPTION 1"/>
    <property type="match status" value="1"/>
</dbReference>
<dbReference type="InterPro" id="IPR039119">
    <property type="entry name" value="ABT1/Esf2"/>
</dbReference>
<dbReference type="PANTHER" id="PTHR12311:SF7">
    <property type="entry name" value="ACTIVATOR OF BASAL TRANSCRIPTION 1"/>
    <property type="match status" value="1"/>
</dbReference>